<dbReference type="EMBL" id="LR797502">
    <property type="protein sequence ID" value="CAB4220993.1"/>
    <property type="molecule type" value="Genomic_DNA"/>
</dbReference>
<dbReference type="EMBL" id="LR797099">
    <property type="protein sequence ID" value="CAB4186676.1"/>
    <property type="molecule type" value="Genomic_DNA"/>
</dbReference>
<accession>A0A6J5P981</accession>
<name>A0A6J5P981_9CAUD</name>
<protein>
    <submittedName>
        <fullName evidence="1">Uncharacterized protein</fullName>
    </submittedName>
</protein>
<dbReference type="EMBL" id="LR796776">
    <property type="protein sequence ID" value="CAB4165666.1"/>
    <property type="molecule type" value="Genomic_DNA"/>
</dbReference>
<reference evidence="1" key="1">
    <citation type="submission" date="2020-04" db="EMBL/GenBank/DDBJ databases">
        <authorList>
            <person name="Chiriac C."/>
            <person name="Salcher M."/>
            <person name="Ghai R."/>
            <person name="Kavagutti S V."/>
        </authorList>
    </citation>
    <scope>NUCLEOTIDE SEQUENCE</scope>
</reference>
<proteinExistence type="predicted"/>
<evidence type="ECO:0000313" key="4">
    <source>
        <dbReference type="EMBL" id="CAB4220993.1"/>
    </source>
</evidence>
<evidence type="ECO:0000313" key="1">
    <source>
        <dbReference type="EMBL" id="CAB4164094.1"/>
    </source>
</evidence>
<organism evidence="1">
    <name type="scientific">uncultured Caudovirales phage</name>
    <dbReference type="NCBI Taxonomy" id="2100421"/>
    <lineage>
        <taxon>Viruses</taxon>
        <taxon>Duplodnaviria</taxon>
        <taxon>Heunggongvirae</taxon>
        <taxon>Uroviricota</taxon>
        <taxon>Caudoviricetes</taxon>
        <taxon>Peduoviridae</taxon>
        <taxon>Maltschvirus</taxon>
        <taxon>Maltschvirus maltsch</taxon>
    </lineage>
</organism>
<gene>
    <name evidence="3" type="ORF">UFOVP1146_30</name>
    <name evidence="4" type="ORF">UFOVP1638_115</name>
    <name evidence="1" type="ORF">UFOVP812_363</name>
    <name evidence="2" type="ORF">UFOVP818_202</name>
</gene>
<evidence type="ECO:0000313" key="3">
    <source>
        <dbReference type="EMBL" id="CAB4186676.1"/>
    </source>
</evidence>
<dbReference type="EMBL" id="LR796758">
    <property type="protein sequence ID" value="CAB4164094.1"/>
    <property type="molecule type" value="Genomic_DNA"/>
</dbReference>
<sequence>MAQANVYTSVSQQTWYTDKCLISTGTTAVSYNVTLATAFTSNIYSNSVQIPPSTYDYVYVGVGNQITITGSNFTAAEAGTATSGIVNS</sequence>
<evidence type="ECO:0000313" key="2">
    <source>
        <dbReference type="EMBL" id="CAB4165666.1"/>
    </source>
</evidence>